<gene>
    <name evidence="2" type="ORF">E0493_05290</name>
</gene>
<dbReference type="Proteomes" id="UP000460715">
    <property type="component" value="Unassembled WGS sequence"/>
</dbReference>
<reference evidence="2 3" key="1">
    <citation type="submission" date="2019-03" db="EMBL/GenBank/DDBJ databases">
        <title>Roseomonas sp. a novel Roseomonas species isolated from Sea whip Gorgonian.</title>
        <authorList>
            <person name="Li F."/>
            <person name="Pan X."/>
            <person name="Huang S."/>
            <person name="Li Z."/>
            <person name="Meng B."/>
        </authorList>
    </citation>
    <scope>NUCLEOTIDE SEQUENCE [LARGE SCALE GENOMIC DNA]</scope>
    <source>
        <strain evidence="2 3">M0104</strain>
    </source>
</reference>
<evidence type="ECO:0000313" key="2">
    <source>
        <dbReference type="EMBL" id="MXP62765.1"/>
    </source>
</evidence>
<feature type="chain" id="PRO_5032911477" description="Lipoprotein" evidence="1">
    <location>
        <begin position="27"/>
        <end position="134"/>
    </location>
</feature>
<evidence type="ECO:0000256" key="1">
    <source>
        <dbReference type="SAM" id="SignalP"/>
    </source>
</evidence>
<dbReference type="AlphaFoldDB" id="A0A845B7T5"/>
<evidence type="ECO:0000313" key="3">
    <source>
        <dbReference type="Proteomes" id="UP000460715"/>
    </source>
</evidence>
<name>A0A845B7T5_9PROT</name>
<dbReference type="PROSITE" id="PS51257">
    <property type="entry name" value="PROKAR_LIPOPROTEIN"/>
    <property type="match status" value="1"/>
</dbReference>
<keyword evidence="3" id="KW-1185">Reference proteome</keyword>
<protein>
    <recommendedName>
        <fullName evidence="4">Lipoprotein</fullName>
    </recommendedName>
</protein>
<proteinExistence type="predicted"/>
<comment type="caution">
    <text evidence="2">The sequence shown here is derived from an EMBL/GenBank/DDBJ whole genome shotgun (WGS) entry which is preliminary data.</text>
</comment>
<keyword evidence="1" id="KW-0732">Signal</keyword>
<organism evidence="2 3">
    <name type="scientific">Teichococcus coralli</name>
    <dbReference type="NCBI Taxonomy" id="2545983"/>
    <lineage>
        <taxon>Bacteria</taxon>
        <taxon>Pseudomonadati</taxon>
        <taxon>Pseudomonadota</taxon>
        <taxon>Alphaproteobacteria</taxon>
        <taxon>Acetobacterales</taxon>
        <taxon>Roseomonadaceae</taxon>
        <taxon>Roseomonas</taxon>
    </lineage>
</organism>
<sequence>MRAVPISAAALLGAMLLSACSASSPADFDRRMATFVAGPEIQLVSSLGVPHQVYEVEGRRFLRYDLSSGATAPSISPSIGFGFGGGSWGHGGGVGTGIGFGFGGAGVPAEPCVVTFEVRDGRVLNFERQGEGCR</sequence>
<accession>A0A845B7T5</accession>
<dbReference type="OrthoDB" id="7272659at2"/>
<dbReference type="EMBL" id="SNVJ01000003">
    <property type="protein sequence ID" value="MXP62765.1"/>
    <property type="molecule type" value="Genomic_DNA"/>
</dbReference>
<dbReference type="RefSeq" id="WP_160935873.1">
    <property type="nucleotide sequence ID" value="NZ_SNVJ01000003.1"/>
</dbReference>
<feature type="signal peptide" evidence="1">
    <location>
        <begin position="1"/>
        <end position="26"/>
    </location>
</feature>
<evidence type="ECO:0008006" key="4">
    <source>
        <dbReference type="Google" id="ProtNLM"/>
    </source>
</evidence>